<keyword evidence="5" id="KW-1185">Reference proteome</keyword>
<dbReference type="InterPro" id="IPR058620">
    <property type="entry name" value="YtrI_C"/>
</dbReference>
<comment type="caution">
    <text evidence="4">The sequence shown here is derived from an EMBL/GenBank/DDBJ whole genome shotgun (WGS) entry which is preliminary data.</text>
</comment>
<keyword evidence="2" id="KW-1133">Transmembrane helix</keyword>
<evidence type="ECO:0000313" key="4">
    <source>
        <dbReference type="EMBL" id="MBW7477033.1"/>
    </source>
</evidence>
<dbReference type="RefSeq" id="WP_219874282.1">
    <property type="nucleotide sequence ID" value="NZ_JAHZIJ010000019.1"/>
</dbReference>
<sequence length="170" mass="19626">MRVPPFDRYTSFTQAAAVALIGALIGAMVYHAIFLMNFNALRSTNSELEDKLADYEDRIHKLTQYRNQHSIIHNVLPILLETREDGVIKKNVDELTKAELKRRLKKDLNVFIGTSIYDIDSNAELARLLLNRKIYEAGSKEYTVEIKTMLIVDNVLRVWFKAKLYERPPG</sequence>
<keyword evidence="1" id="KW-0175">Coiled coil</keyword>
<evidence type="ECO:0000313" key="5">
    <source>
        <dbReference type="Proteomes" id="UP000812277"/>
    </source>
</evidence>
<keyword evidence="2" id="KW-0812">Transmembrane</keyword>
<dbReference type="EMBL" id="JAHZIJ010000019">
    <property type="protein sequence ID" value="MBW7477033.1"/>
    <property type="molecule type" value="Genomic_DNA"/>
</dbReference>
<evidence type="ECO:0000256" key="2">
    <source>
        <dbReference type="SAM" id="Phobius"/>
    </source>
</evidence>
<feature type="transmembrane region" description="Helical" evidence="2">
    <location>
        <begin position="12"/>
        <end position="33"/>
    </location>
</feature>
<proteinExistence type="predicted"/>
<accession>A0ABS7DAR8</accession>
<dbReference type="Pfam" id="PF26347">
    <property type="entry name" value="YtrI_sporulation"/>
    <property type="match status" value="1"/>
</dbReference>
<feature type="domain" description="Sporulation membrane protein YtrI C-terminal" evidence="3">
    <location>
        <begin position="89"/>
        <end position="163"/>
    </location>
</feature>
<protein>
    <recommendedName>
        <fullName evidence="3">Sporulation membrane protein YtrI C-terminal domain-containing protein</fullName>
    </recommendedName>
</protein>
<evidence type="ECO:0000256" key="1">
    <source>
        <dbReference type="SAM" id="Coils"/>
    </source>
</evidence>
<keyword evidence="2" id="KW-0472">Membrane</keyword>
<gene>
    <name evidence="4" type="ORF">K0T92_20150</name>
</gene>
<evidence type="ECO:0000259" key="3">
    <source>
        <dbReference type="Pfam" id="PF26347"/>
    </source>
</evidence>
<dbReference type="Proteomes" id="UP000812277">
    <property type="component" value="Unassembled WGS sequence"/>
</dbReference>
<name>A0ABS7DAR8_9BACL</name>
<feature type="coiled-coil region" evidence="1">
    <location>
        <begin position="38"/>
        <end position="65"/>
    </location>
</feature>
<reference evidence="4 5" key="1">
    <citation type="submission" date="2021-07" db="EMBL/GenBank/DDBJ databases">
        <title>Paenibacillus radiodurans sp. nov., isolated from the southeastern edge of Tengger Desert.</title>
        <authorList>
            <person name="Zhang G."/>
        </authorList>
    </citation>
    <scope>NUCLEOTIDE SEQUENCE [LARGE SCALE GENOMIC DNA]</scope>
    <source>
        <strain evidence="4 5">DT7-4</strain>
    </source>
</reference>
<organism evidence="4 5">
    <name type="scientific">Paenibacillus oenotherae</name>
    <dbReference type="NCBI Taxonomy" id="1435645"/>
    <lineage>
        <taxon>Bacteria</taxon>
        <taxon>Bacillati</taxon>
        <taxon>Bacillota</taxon>
        <taxon>Bacilli</taxon>
        <taxon>Bacillales</taxon>
        <taxon>Paenibacillaceae</taxon>
        <taxon>Paenibacillus</taxon>
    </lineage>
</organism>